<organism evidence="3 4">
    <name type="scientific">Crucibulum laeve</name>
    <dbReference type="NCBI Taxonomy" id="68775"/>
    <lineage>
        <taxon>Eukaryota</taxon>
        <taxon>Fungi</taxon>
        <taxon>Dikarya</taxon>
        <taxon>Basidiomycota</taxon>
        <taxon>Agaricomycotina</taxon>
        <taxon>Agaricomycetes</taxon>
        <taxon>Agaricomycetidae</taxon>
        <taxon>Agaricales</taxon>
        <taxon>Agaricineae</taxon>
        <taxon>Nidulariaceae</taxon>
        <taxon>Crucibulum</taxon>
    </lineage>
</organism>
<sequence length="123" mass="10991">MQYLFTILALASAVMTGVVGAPLASSEIVVRAEAAKKPPPNAGLTGSLGGTLGSNSGSVKGSASQGSGDLIPGVPGPNSAVGGAVGSLLGGTGAGGLTGGLLGGGAQPPAAGTGGTAGAPPSG</sequence>
<proteinExistence type="predicted"/>
<evidence type="ECO:0000313" key="4">
    <source>
        <dbReference type="Proteomes" id="UP000308652"/>
    </source>
</evidence>
<keyword evidence="4" id="KW-1185">Reference proteome</keyword>
<name>A0A5C3LQU2_9AGAR</name>
<dbReference type="Proteomes" id="UP000308652">
    <property type="component" value="Unassembled WGS sequence"/>
</dbReference>
<feature type="signal peptide" evidence="2">
    <location>
        <begin position="1"/>
        <end position="20"/>
    </location>
</feature>
<keyword evidence="2" id="KW-0732">Signal</keyword>
<reference evidence="3 4" key="1">
    <citation type="journal article" date="2019" name="Nat. Ecol. Evol.">
        <title>Megaphylogeny resolves global patterns of mushroom evolution.</title>
        <authorList>
            <person name="Varga T."/>
            <person name="Krizsan K."/>
            <person name="Foldi C."/>
            <person name="Dima B."/>
            <person name="Sanchez-Garcia M."/>
            <person name="Sanchez-Ramirez S."/>
            <person name="Szollosi G.J."/>
            <person name="Szarkandi J.G."/>
            <person name="Papp V."/>
            <person name="Albert L."/>
            <person name="Andreopoulos W."/>
            <person name="Angelini C."/>
            <person name="Antonin V."/>
            <person name="Barry K.W."/>
            <person name="Bougher N.L."/>
            <person name="Buchanan P."/>
            <person name="Buyck B."/>
            <person name="Bense V."/>
            <person name="Catcheside P."/>
            <person name="Chovatia M."/>
            <person name="Cooper J."/>
            <person name="Damon W."/>
            <person name="Desjardin D."/>
            <person name="Finy P."/>
            <person name="Geml J."/>
            <person name="Haridas S."/>
            <person name="Hughes K."/>
            <person name="Justo A."/>
            <person name="Karasinski D."/>
            <person name="Kautmanova I."/>
            <person name="Kiss B."/>
            <person name="Kocsube S."/>
            <person name="Kotiranta H."/>
            <person name="LaButti K.M."/>
            <person name="Lechner B.E."/>
            <person name="Liimatainen K."/>
            <person name="Lipzen A."/>
            <person name="Lukacs Z."/>
            <person name="Mihaltcheva S."/>
            <person name="Morgado L.N."/>
            <person name="Niskanen T."/>
            <person name="Noordeloos M.E."/>
            <person name="Ohm R.A."/>
            <person name="Ortiz-Santana B."/>
            <person name="Ovrebo C."/>
            <person name="Racz N."/>
            <person name="Riley R."/>
            <person name="Savchenko A."/>
            <person name="Shiryaev A."/>
            <person name="Soop K."/>
            <person name="Spirin V."/>
            <person name="Szebenyi C."/>
            <person name="Tomsovsky M."/>
            <person name="Tulloss R.E."/>
            <person name="Uehling J."/>
            <person name="Grigoriev I.V."/>
            <person name="Vagvolgyi C."/>
            <person name="Papp T."/>
            <person name="Martin F.M."/>
            <person name="Miettinen O."/>
            <person name="Hibbett D.S."/>
            <person name="Nagy L.G."/>
        </authorList>
    </citation>
    <scope>NUCLEOTIDE SEQUENCE [LARGE SCALE GENOMIC DNA]</scope>
    <source>
        <strain evidence="3 4">CBS 166.37</strain>
    </source>
</reference>
<evidence type="ECO:0000256" key="1">
    <source>
        <dbReference type="SAM" id="MobiDB-lite"/>
    </source>
</evidence>
<feature type="region of interest" description="Disordered" evidence="1">
    <location>
        <begin position="98"/>
        <end position="123"/>
    </location>
</feature>
<accession>A0A5C3LQU2</accession>
<evidence type="ECO:0000313" key="3">
    <source>
        <dbReference type="EMBL" id="TFK35185.1"/>
    </source>
</evidence>
<dbReference type="AlphaFoldDB" id="A0A5C3LQU2"/>
<feature type="chain" id="PRO_5023130301" evidence="2">
    <location>
        <begin position="21"/>
        <end position="123"/>
    </location>
</feature>
<dbReference type="EMBL" id="ML213624">
    <property type="protein sequence ID" value="TFK35185.1"/>
    <property type="molecule type" value="Genomic_DNA"/>
</dbReference>
<evidence type="ECO:0000256" key="2">
    <source>
        <dbReference type="SAM" id="SignalP"/>
    </source>
</evidence>
<gene>
    <name evidence="3" type="ORF">BDQ12DRAFT_726309</name>
</gene>
<feature type="region of interest" description="Disordered" evidence="1">
    <location>
        <begin position="35"/>
        <end position="76"/>
    </location>
</feature>
<feature type="compositionally biased region" description="Gly residues" evidence="1">
    <location>
        <begin position="98"/>
        <end position="117"/>
    </location>
</feature>
<protein>
    <submittedName>
        <fullName evidence="3">Uncharacterized protein</fullName>
    </submittedName>
</protein>